<accession>A0A256FM37</accession>
<dbReference type="SUPFAM" id="SSF51445">
    <property type="entry name" value="(Trans)glycosidases"/>
    <property type="match status" value="1"/>
</dbReference>
<dbReference type="PANTHER" id="PTHR37836:SF2">
    <property type="entry name" value="DUF4038 DOMAIN-CONTAINING PROTEIN"/>
    <property type="match status" value="1"/>
</dbReference>
<proteinExistence type="predicted"/>
<dbReference type="PANTHER" id="PTHR37836">
    <property type="entry name" value="LMO1036 PROTEIN"/>
    <property type="match status" value="1"/>
</dbReference>
<dbReference type="AlphaFoldDB" id="A0A256FM37"/>
<dbReference type="Proteomes" id="UP000215590">
    <property type="component" value="Unassembled WGS sequence"/>
</dbReference>
<dbReference type="InterPro" id="IPR025277">
    <property type="entry name" value="Apiosidase-like_cat_dom"/>
</dbReference>
<sequence>MGVLLFTMGAAPLELASPIKVSWDHRFFEDAQGKPFLLQGDTAWSLIAELKREDTEIYLKDRSKRGFNAILVNLIEHQFSSNPPANAYGDKPFLKEAFGELNPRYFDHAAWVIEQAQKQGLVVFLAPAYLGVNGGNQGWFEQAEAAGPEKMRTYGEAVAHRFSKFSNIVWVLGGDFDPPDRELVIELSHGITSVSPSAIQTVHTGSNVSAGEIWSDQPWLGIDTVYTYDDVNEAVLQRTKLMKMPVILLESSYEYERDTTAQTIRRNAYGALLGGAAGQFFGNHPIWHFTGPGLFAIERSWQEALSSPGSQSMTILKDLFDKIAVQQLQPDRDNNISGVERSYAAALPDRSLILIYGDVGSFKLKPDVIASGQTVIWLDPASGMFSTASKPDVAQDLITYQPPDKRDDVMATDWLLLIGSDDQLRTIQKK</sequence>
<protein>
    <recommendedName>
        <fullName evidence="1">Apiosidase-like catalytic domain-containing protein</fullName>
    </recommendedName>
</protein>
<dbReference type="Pfam" id="PF13204">
    <property type="entry name" value="Apiosidase"/>
    <property type="match status" value="1"/>
</dbReference>
<evidence type="ECO:0000313" key="3">
    <source>
        <dbReference type="Proteomes" id="UP000215590"/>
    </source>
</evidence>
<dbReference type="InterPro" id="IPR017853">
    <property type="entry name" value="GH"/>
</dbReference>
<evidence type="ECO:0000259" key="1">
    <source>
        <dbReference type="Pfam" id="PF13204"/>
    </source>
</evidence>
<comment type="caution">
    <text evidence="2">The sequence shown here is derived from an EMBL/GenBank/DDBJ whole genome shotgun (WGS) entry which is preliminary data.</text>
</comment>
<dbReference type="Gene3D" id="3.20.20.80">
    <property type="entry name" value="Glycosidases"/>
    <property type="match status" value="1"/>
</dbReference>
<organism evidence="2 3">
    <name type="scientific">Brucella thiophenivorans</name>
    <dbReference type="NCBI Taxonomy" id="571255"/>
    <lineage>
        <taxon>Bacteria</taxon>
        <taxon>Pseudomonadati</taxon>
        <taxon>Pseudomonadota</taxon>
        <taxon>Alphaproteobacteria</taxon>
        <taxon>Hyphomicrobiales</taxon>
        <taxon>Brucellaceae</taxon>
        <taxon>Brucella/Ochrobactrum group</taxon>
        <taxon>Brucella</taxon>
    </lineage>
</organism>
<keyword evidence="3" id="KW-1185">Reference proteome</keyword>
<gene>
    <name evidence="2" type="ORF">CEV31_2696</name>
</gene>
<reference evidence="2 3" key="1">
    <citation type="submission" date="2017-07" db="EMBL/GenBank/DDBJ databases">
        <title>Phylogenetic study on the rhizospheric bacterium Ochrobactrum sp. A44.</title>
        <authorList>
            <person name="Krzyzanowska D.M."/>
            <person name="Ossowicki A."/>
            <person name="Rajewska M."/>
            <person name="Maciag T."/>
            <person name="Kaczynski Z."/>
            <person name="Czerwicka M."/>
            <person name="Jafra S."/>
        </authorList>
    </citation>
    <scope>NUCLEOTIDE SEQUENCE [LARGE SCALE GENOMIC DNA]</scope>
    <source>
        <strain evidence="2 3">DSM 7216</strain>
    </source>
</reference>
<feature type="domain" description="Apiosidase-like catalytic" evidence="1">
    <location>
        <begin position="24"/>
        <end position="324"/>
    </location>
</feature>
<evidence type="ECO:0000313" key="2">
    <source>
        <dbReference type="EMBL" id="OYR15923.1"/>
    </source>
</evidence>
<name>A0A256FM37_9HYPH</name>
<dbReference type="EMBL" id="NNRJ01000049">
    <property type="protein sequence ID" value="OYR15923.1"/>
    <property type="molecule type" value="Genomic_DNA"/>
</dbReference>